<name>A0A6I9N0E5_9TELE</name>
<protein>
    <submittedName>
        <fullName evidence="3">Uncharacterized protein</fullName>
    </submittedName>
</protein>
<organism evidence="2 3">
    <name type="scientific">Notothenia coriiceps</name>
    <name type="common">black rockcod</name>
    <dbReference type="NCBI Taxonomy" id="8208"/>
    <lineage>
        <taxon>Eukaryota</taxon>
        <taxon>Metazoa</taxon>
        <taxon>Chordata</taxon>
        <taxon>Craniata</taxon>
        <taxon>Vertebrata</taxon>
        <taxon>Euteleostomi</taxon>
        <taxon>Actinopterygii</taxon>
        <taxon>Neopterygii</taxon>
        <taxon>Teleostei</taxon>
        <taxon>Neoteleostei</taxon>
        <taxon>Acanthomorphata</taxon>
        <taxon>Eupercaria</taxon>
        <taxon>Perciformes</taxon>
        <taxon>Notothenioidei</taxon>
        <taxon>Nototheniidae</taxon>
        <taxon>Notothenia</taxon>
    </lineage>
</organism>
<feature type="region of interest" description="Disordered" evidence="1">
    <location>
        <begin position="331"/>
        <end position="364"/>
    </location>
</feature>
<dbReference type="GeneID" id="104943658"/>
<evidence type="ECO:0000256" key="1">
    <source>
        <dbReference type="SAM" id="MobiDB-lite"/>
    </source>
</evidence>
<dbReference type="AlphaFoldDB" id="A0A6I9N0E5"/>
<keyword evidence="2" id="KW-1185">Reference proteome</keyword>
<accession>A0A6I9N0E5</accession>
<feature type="compositionally biased region" description="Basic residues" evidence="1">
    <location>
        <begin position="355"/>
        <end position="364"/>
    </location>
</feature>
<sequence>MTKLVRGECQRQADMELKETTRGGKRSQEVVNLGSSAARERKHLMAPPLKRRMKREVKRHLMMMPLVLIVTMRASPRPLTALHLQDLHLHLPLKMRMKRKERGLRAKGQTPWMIRPWTAQVKNMAGKIMQVLFQRQKSKQVKPGTASQIQKQHPASVLHRPRTHGLRPLLFLCPLSRNAGRLSLSPQARTTAKCSCRLHPYLHLPPNCQVNLPFSPLGGTQTLPSPLLHHPHLVPLRASNCFPLPPNQVKAMPSLCPRLYTKIWMNPKRDPLLLLRPPLSNPLGNGVQEKIPPNLPSLLVWCAALCRTCHWTTPLCAGWPSRRPLRTIPATNGPEAGLGPPACLRPPVTPSERKTRMRKKVNRG</sequence>
<dbReference type="Proteomes" id="UP000504611">
    <property type="component" value="Unplaced"/>
</dbReference>
<dbReference type="RefSeq" id="XP_010767415.1">
    <property type="nucleotide sequence ID" value="XM_010769113.1"/>
</dbReference>
<gene>
    <name evidence="3" type="primary">LOC104943658</name>
</gene>
<evidence type="ECO:0000313" key="2">
    <source>
        <dbReference type="Proteomes" id="UP000504611"/>
    </source>
</evidence>
<dbReference type="KEGG" id="ncc:104943658"/>
<evidence type="ECO:0000313" key="3">
    <source>
        <dbReference type="RefSeq" id="XP_010767415.1"/>
    </source>
</evidence>
<proteinExistence type="predicted"/>
<dbReference type="OrthoDB" id="308383at2759"/>
<reference evidence="3" key="1">
    <citation type="submission" date="2025-08" db="UniProtKB">
        <authorList>
            <consortium name="RefSeq"/>
        </authorList>
    </citation>
    <scope>IDENTIFICATION</scope>
    <source>
        <tissue evidence="3">Muscle</tissue>
    </source>
</reference>